<evidence type="ECO:0000313" key="1">
    <source>
        <dbReference type="EMBL" id="OGZ12815.1"/>
    </source>
</evidence>
<proteinExistence type="predicted"/>
<protein>
    <recommendedName>
        <fullName evidence="3">DUF2007 domain-containing protein</fullName>
    </recommendedName>
</protein>
<evidence type="ECO:0000313" key="2">
    <source>
        <dbReference type="Proteomes" id="UP000178534"/>
    </source>
</evidence>
<dbReference type="EMBL" id="MHLP01000018">
    <property type="protein sequence ID" value="OGZ12815.1"/>
    <property type="molecule type" value="Genomic_DNA"/>
</dbReference>
<name>A0A1G2DGP7_9BACT</name>
<dbReference type="STRING" id="1798665.A2942_03545"/>
<gene>
    <name evidence="1" type="ORF">A2942_03545</name>
</gene>
<reference evidence="1 2" key="1">
    <citation type="journal article" date="2016" name="Nat. Commun.">
        <title>Thousands of microbial genomes shed light on interconnected biogeochemical processes in an aquifer system.</title>
        <authorList>
            <person name="Anantharaman K."/>
            <person name="Brown C.T."/>
            <person name="Hug L.A."/>
            <person name="Sharon I."/>
            <person name="Castelle C.J."/>
            <person name="Probst A.J."/>
            <person name="Thomas B.C."/>
            <person name="Singh A."/>
            <person name="Wilkins M.J."/>
            <person name="Karaoz U."/>
            <person name="Brodie E.L."/>
            <person name="Williams K.H."/>
            <person name="Hubbard S.S."/>
            <person name="Banfield J.F."/>
        </authorList>
    </citation>
    <scope>NUCLEOTIDE SEQUENCE [LARGE SCALE GENOMIC DNA]</scope>
</reference>
<organism evidence="1 2">
    <name type="scientific">Candidatus Lloydbacteria bacterium RIFCSPLOWO2_01_FULL_50_20</name>
    <dbReference type="NCBI Taxonomy" id="1798665"/>
    <lineage>
        <taxon>Bacteria</taxon>
        <taxon>Candidatus Lloydiibacteriota</taxon>
    </lineage>
</organism>
<sequence>MASRIKFFRHRDQMEETQRYLNMHGIKCFTRERSPSTVSTNEELFGFDLFILRDEDVDTAKEMLEYEFGGDWGERVA</sequence>
<comment type="caution">
    <text evidence="1">The sequence shown here is derived from an EMBL/GenBank/DDBJ whole genome shotgun (WGS) entry which is preliminary data.</text>
</comment>
<dbReference type="Proteomes" id="UP000178534">
    <property type="component" value="Unassembled WGS sequence"/>
</dbReference>
<dbReference type="AlphaFoldDB" id="A0A1G2DGP7"/>
<evidence type="ECO:0008006" key="3">
    <source>
        <dbReference type="Google" id="ProtNLM"/>
    </source>
</evidence>
<accession>A0A1G2DGP7</accession>